<accession>A0A670YNL4</accession>
<dbReference type="Proteomes" id="UP000472273">
    <property type="component" value="Unplaced"/>
</dbReference>
<proteinExistence type="inferred from homology"/>
<dbReference type="GeneTree" id="ENSGT00940000157889"/>
<evidence type="ECO:0000313" key="3">
    <source>
        <dbReference type="Ensembl" id="ENSPTXP00000012649.1"/>
    </source>
</evidence>
<reference evidence="3" key="2">
    <citation type="submission" date="2025-09" db="UniProtKB">
        <authorList>
            <consortium name="Ensembl"/>
        </authorList>
    </citation>
    <scope>IDENTIFICATION</scope>
</reference>
<dbReference type="Pfam" id="PF07894">
    <property type="entry name" value="SACK1"/>
    <property type="match status" value="1"/>
</dbReference>
<keyword evidence="4" id="KW-1185">Reference proteome</keyword>
<dbReference type="PANTHER" id="PTHR16181:SF29">
    <property type="entry name" value="PROTEIN FAM83A-RELATED"/>
    <property type="match status" value="1"/>
</dbReference>
<dbReference type="Ensembl" id="ENSPTXT00000013055.1">
    <property type="protein sequence ID" value="ENSPTXP00000012649.1"/>
    <property type="gene ID" value="ENSPTXG00000008880.1"/>
</dbReference>
<sequence length="184" mass="21043">METSSLLSSLHDECRTDNYLEPHYKECYRLAIDVLIESGSEAYQEFLAKERCSEFLAEDEINYILNTVQKIPPNMVYATDNGVDDASSSGTYWPMESDVEAPNLDLGWPYVMPGISGGTNIELLFHPPRIQPFTIKETIRKMIKEARKVNAFLLSIKNKICIDHEYIILILIQISIYSTKVDQN</sequence>
<name>A0A670YNL4_PSETE</name>
<dbReference type="OMA" id="CIDHEYI"/>
<dbReference type="InterPro" id="IPR050944">
    <property type="entry name" value="FAM83"/>
</dbReference>
<dbReference type="InterPro" id="IPR012461">
    <property type="entry name" value="SACK1"/>
</dbReference>
<dbReference type="GO" id="GO:0016020">
    <property type="term" value="C:membrane"/>
    <property type="evidence" value="ECO:0007669"/>
    <property type="project" value="TreeGrafter"/>
</dbReference>
<dbReference type="GO" id="GO:0007165">
    <property type="term" value="P:signal transduction"/>
    <property type="evidence" value="ECO:0007669"/>
    <property type="project" value="TreeGrafter"/>
</dbReference>
<protein>
    <recommendedName>
        <fullName evidence="2">Scaffolding anchor of CK1 domain-containing protein</fullName>
    </recommendedName>
</protein>
<evidence type="ECO:0000259" key="2">
    <source>
        <dbReference type="Pfam" id="PF07894"/>
    </source>
</evidence>
<evidence type="ECO:0000256" key="1">
    <source>
        <dbReference type="ARBA" id="ARBA00006937"/>
    </source>
</evidence>
<comment type="similarity">
    <text evidence="1">Belongs to the FAM83 family.</text>
</comment>
<dbReference type="PANTHER" id="PTHR16181">
    <property type="entry name" value="PROTEIN FAM83A-RELATED"/>
    <property type="match status" value="1"/>
</dbReference>
<evidence type="ECO:0000313" key="4">
    <source>
        <dbReference type="Proteomes" id="UP000472273"/>
    </source>
</evidence>
<dbReference type="GO" id="GO:0005737">
    <property type="term" value="C:cytoplasm"/>
    <property type="evidence" value="ECO:0007669"/>
    <property type="project" value="TreeGrafter"/>
</dbReference>
<feature type="domain" description="Scaffolding anchor of CK1" evidence="2">
    <location>
        <begin position="13"/>
        <end position="153"/>
    </location>
</feature>
<dbReference type="AlphaFoldDB" id="A0A670YNL4"/>
<dbReference type="GO" id="GO:0019901">
    <property type="term" value="F:protein kinase binding"/>
    <property type="evidence" value="ECO:0007669"/>
    <property type="project" value="TreeGrafter"/>
</dbReference>
<reference evidence="3" key="1">
    <citation type="submission" date="2025-08" db="UniProtKB">
        <authorList>
            <consortium name="Ensembl"/>
        </authorList>
    </citation>
    <scope>IDENTIFICATION</scope>
</reference>
<organism evidence="3 4">
    <name type="scientific">Pseudonaja textilis</name>
    <name type="common">Eastern brown snake</name>
    <dbReference type="NCBI Taxonomy" id="8673"/>
    <lineage>
        <taxon>Eukaryota</taxon>
        <taxon>Metazoa</taxon>
        <taxon>Chordata</taxon>
        <taxon>Craniata</taxon>
        <taxon>Vertebrata</taxon>
        <taxon>Euteleostomi</taxon>
        <taxon>Lepidosauria</taxon>
        <taxon>Squamata</taxon>
        <taxon>Bifurcata</taxon>
        <taxon>Unidentata</taxon>
        <taxon>Episquamata</taxon>
        <taxon>Toxicofera</taxon>
        <taxon>Serpentes</taxon>
        <taxon>Colubroidea</taxon>
        <taxon>Elapidae</taxon>
        <taxon>Hydrophiinae</taxon>
        <taxon>Pseudonaja</taxon>
    </lineage>
</organism>